<proteinExistence type="predicted"/>
<reference evidence="1" key="1">
    <citation type="submission" date="2022-04" db="EMBL/GenBank/DDBJ databases">
        <title>Genome of the entomopathogenic fungus Entomophthora muscae.</title>
        <authorList>
            <person name="Elya C."/>
            <person name="Lovett B.R."/>
            <person name="Lee E."/>
            <person name="Macias A.M."/>
            <person name="Hajek A.E."/>
            <person name="De Bivort B.L."/>
            <person name="Kasson M.T."/>
            <person name="De Fine Licht H.H."/>
            <person name="Stajich J.E."/>
        </authorList>
    </citation>
    <scope>NUCLEOTIDE SEQUENCE</scope>
    <source>
        <strain evidence="1">Berkeley</strain>
    </source>
</reference>
<name>A0ACC2UFZ5_9FUNG</name>
<gene>
    <name evidence="1" type="ORF">DSO57_1010340</name>
</gene>
<keyword evidence="2" id="KW-1185">Reference proteome</keyword>
<accession>A0ACC2UFZ5</accession>
<dbReference type="Proteomes" id="UP001165960">
    <property type="component" value="Unassembled WGS sequence"/>
</dbReference>
<sequence>MSNTSAQTEYEEYFNCLNEEGKRQWRKYPREYCKYLVTKAWSLRPEMEYFMTDTEVSEVIPSTSAQTSGPRVTVHSSPVPYEASGPKVLVCSLPAPYESANLSYYCKFRT</sequence>
<dbReference type="EMBL" id="QTSX02000744">
    <property type="protein sequence ID" value="KAJ9085788.1"/>
    <property type="molecule type" value="Genomic_DNA"/>
</dbReference>
<comment type="caution">
    <text evidence="1">The sequence shown here is derived from an EMBL/GenBank/DDBJ whole genome shotgun (WGS) entry which is preliminary data.</text>
</comment>
<evidence type="ECO:0000313" key="1">
    <source>
        <dbReference type="EMBL" id="KAJ9085788.1"/>
    </source>
</evidence>
<protein>
    <submittedName>
        <fullName evidence="1">Uncharacterized protein</fullName>
    </submittedName>
</protein>
<organism evidence="1 2">
    <name type="scientific">Entomophthora muscae</name>
    <dbReference type="NCBI Taxonomy" id="34485"/>
    <lineage>
        <taxon>Eukaryota</taxon>
        <taxon>Fungi</taxon>
        <taxon>Fungi incertae sedis</taxon>
        <taxon>Zoopagomycota</taxon>
        <taxon>Entomophthoromycotina</taxon>
        <taxon>Entomophthoromycetes</taxon>
        <taxon>Entomophthorales</taxon>
        <taxon>Entomophthoraceae</taxon>
        <taxon>Entomophthora</taxon>
    </lineage>
</organism>
<evidence type="ECO:0000313" key="2">
    <source>
        <dbReference type="Proteomes" id="UP001165960"/>
    </source>
</evidence>